<dbReference type="Proteomes" id="UP001370758">
    <property type="component" value="Unassembled WGS sequence"/>
</dbReference>
<keyword evidence="4" id="KW-1185">Reference proteome</keyword>
<protein>
    <recommendedName>
        <fullName evidence="2">Chromo domain-containing protein</fullName>
    </recommendedName>
</protein>
<evidence type="ECO:0000256" key="1">
    <source>
        <dbReference type="ARBA" id="ARBA00011353"/>
    </source>
</evidence>
<dbReference type="SMART" id="SM00298">
    <property type="entry name" value="CHROMO"/>
    <property type="match status" value="1"/>
</dbReference>
<evidence type="ECO:0000313" key="4">
    <source>
        <dbReference type="Proteomes" id="UP001370758"/>
    </source>
</evidence>
<accession>A0AAV9VR93</accession>
<feature type="domain" description="Chromo" evidence="2">
    <location>
        <begin position="7"/>
        <end position="65"/>
    </location>
</feature>
<dbReference type="EMBL" id="JAVHJL010000012">
    <property type="protein sequence ID" value="KAK6495755.1"/>
    <property type="molecule type" value="Genomic_DNA"/>
</dbReference>
<dbReference type="InterPro" id="IPR023780">
    <property type="entry name" value="Chromo_domain"/>
</dbReference>
<sequence length="108" mass="12845">MEPCKKYKVERILAWNAELDQYLIEWTGYHITSSTWEPARNIREDAPKCIRNFHRKLQRGCRTTKAEADFIIWVPRELKRWKRIPTLEPIKMGGDFITVEVTDPEVGK</sequence>
<dbReference type="PROSITE" id="PS50013">
    <property type="entry name" value="CHROMO_2"/>
    <property type="match status" value="1"/>
</dbReference>
<comment type="caution">
    <text evidence="3">The sequence shown here is derived from an EMBL/GenBank/DDBJ whole genome shotgun (WGS) entry which is preliminary data.</text>
</comment>
<gene>
    <name evidence="3" type="ORF">TWF481_002802</name>
</gene>
<organism evidence="3 4">
    <name type="scientific">Arthrobotrys musiformis</name>
    <dbReference type="NCBI Taxonomy" id="47236"/>
    <lineage>
        <taxon>Eukaryota</taxon>
        <taxon>Fungi</taxon>
        <taxon>Dikarya</taxon>
        <taxon>Ascomycota</taxon>
        <taxon>Pezizomycotina</taxon>
        <taxon>Orbiliomycetes</taxon>
        <taxon>Orbiliales</taxon>
        <taxon>Orbiliaceae</taxon>
        <taxon>Arthrobotrys</taxon>
    </lineage>
</organism>
<dbReference type="Gene3D" id="2.40.50.40">
    <property type="match status" value="1"/>
</dbReference>
<dbReference type="InterPro" id="IPR016197">
    <property type="entry name" value="Chromo-like_dom_sf"/>
</dbReference>
<name>A0AAV9VR93_9PEZI</name>
<dbReference type="AlphaFoldDB" id="A0AAV9VR93"/>
<evidence type="ECO:0000313" key="3">
    <source>
        <dbReference type="EMBL" id="KAK6495755.1"/>
    </source>
</evidence>
<comment type="subunit">
    <text evidence="1">Component of the NuA4 histone acetyltransferase complex.</text>
</comment>
<evidence type="ECO:0000259" key="2">
    <source>
        <dbReference type="PROSITE" id="PS50013"/>
    </source>
</evidence>
<reference evidence="3 4" key="1">
    <citation type="submission" date="2023-08" db="EMBL/GenBank/DDBJ databases">
        <authorList>
            <person name="Palmer J.M."/>
        </authorList>
    </citation>
    <scope>NUCLEOTIDE SEQUENCE [LARGE SCALE GENOMIC DNA]</scope>
    <source>
        <strain evidence="3 4">TWF481</strain>
    </source>
</reference>
<proteinExistence type="predicted"/>
<dbReference type="SUPFAM" id="SSF54160">
    <property type="entry name" value="Chromo domain-like"/>
    <property type="match status" value="1"/>
</dbReference>
<dbReference type="InterPro" id="IPR000953">
    <property type="entry name" value="Chromo/chromo_shadow_dom"/>
</dbReference>
<dbReference type="GO" id="GO:0006338">
    <property type="term" value="P:chromatin remodeling"/>
    <property type="evidence" value="ECO:0007669"/>
    <property type="project" value="UniProtKB-ARBA"/>
</dbReference>
<dbReference type="Pfam" id="PF00385">
    <property type="entry name" value="Chromo"/>
    <property type="match status" value="1"/>
</dbReference>